<keyword evidence="2" id="KW-1185">Reference proteome</keyword>
<reference evidence="2" key="1">
    <citation type="journal article" date="2010" name="Science">
        <title>Signatures of adaptation to obligate biotrophy in the Hyaloperonospora arabidopsidis genome.</title>
        <authorList>
            <person name="Baxter L."/>
            <person name="Tripathy S."/>
            <person name="Ishaque N."/>
            <person name="Boot N."/>
            <person name="Cabral A."/>
            <person name="Kemen E."/>
            <person name="Thines M."/>
            <person name="Ah-Fong A."/>
            <person name="Anderson R."/>
            <person name="Badejoko W."/>
            <person name="Bittner-Eddy P."/>
            <person name="Boore J.L."/>
            <person name="Chibucos M.C."/>
            <person name="Coates M."/>
            <person name="Dehal P."/>
            <person name="Delehaunty K."/>
            <person name="Dong S."/>
            <person name="Downton P."/>
            <person name="Dumas B."/>
            <person name="Fabro G."/>
            <person name="Fronick C."/>
            <person name="Fuerstenberg S.I."/>
            <person name="Fulton L."/>
            <person name="Gaulin E."/>
            <person name="Govers F."/>
            <person name="Hughes L."/>
            <person name="Humphray S."/>
            <person name="Jiang R.H."/>
            <person name="Judelson H."/>
            <person name="Kamoun S."/>
            <person name="Kyung K."/>
            <person name="Meijer H."/>
            <person name="Minx P."/>
            <person name="Morris P."/>
            <person name="Nelson J."/>
            <person name="Phuntumart V."/>
            <person name="Qutob D."/>
            <person name="Rehmany A."/>
            <person name="Rougon-Cardoso A."/>
            <person name="Ryden P."/>
            <person name="Torto-Alalibo T."/>
            <person name="Studholme D."/>
            <person name="Wang Y."/>
            <person name="Win J."/>
            <person name="Wood J."/>
            <person name="Clifton S.W."/>
            <person name="Rogers J."/>
            <person name="Van den Ackerveken G."/>
            <person name="Jones J.D."/>
            <person name="McDowell J.M."/>
            <person name="Beynon J."/>
            <person name="Tyler B.M."/>
        </authorList>
    </citation>
    <scope>NUCLEOTIDE SEQUENCE [LARGE SCALE GENOMIC DNA]</scope>
    <source>
        <strain evidence="2">Emoy2</strain>
    </source>
</reference>
<name>M4BKK3_HYAAE</name>
<dbReference type="EnsemblProtists" id="HpaT806936">
    <property type="protein sequence ID" value="HpaP806936"/>
    <property type="gene ID" value="HpaG806936"/>
</dbReference>
<sequence length="98" mass="11137">MHEMWQHRSEAGHFIRVKILKGDRATVSGDAAFFLLIIHSTTALSRSNRYRSIKAPHLPSLAAPNRRLQLRFCHFLIEGHNVRTSSVTGSNRCTRLSV</sequence>
<reference evidence="1" key="2">
    <citation type="submission" date="2015-06" db="UniProtKB">
        <authorList>
            <consortium name="EnsemblProtists"/>
        </authorList>
    </citation>
    <scope>IDENTIFICATION</scope>
    <source>
        <strain evidence="1">Emoy2</strain>
    </source>
</reference>
<dbReference type="AlphaFoldDB" id="M4BKK3"/>
<organism evidence="1 2">
    <name type="scientific">Hyaloperonospora arabidopsidis (strain Emoy2)</name>
    <name type="common">Downy mildew agent</name>
    <name type="synonym">Peronospora arabidopsidis</name>
    <dbReference type="NCBI Taxonomy" id="559515"/>
    <lineage>
        <taxon>Eukaryota</taxon>
        <taxon>Sar</taxon>
        <taxon>Stramenopiles</taxon>
        <taxon>Oomycota</taxon>
        <taxon>Peronosporomycetes</taxon>
        <taxon>Peronosporales</taxon>
        <taxon>Peronosporaceae</taxon>
        <taxon>Hyaloperonospora</taxon>
    </lineage>
</organism>
<dbReference type="VEuPathDB" id="FungiDB:HpaG806936"/>
<protein>
    <submittedName>
        <fullName evidence="1">Uncharacterized protein</fullName>
    </submittedName>
</protein>
<dbReference type="InParanoid" id="M4BKK3"/>
<dbReference type="HOGENOM" id="CLU_2338058_0_0_1"/>
<accession>M4BKK3</accession>
<proteinExistence type="predicted"/>
<dbReference type="Proteomes" id="UP000011713">
    <property type="component" value="Unassembled WGS sequence"/>
</dbReference>
<dbReference type="EMBL" id="JH598357">
    <property type="status" value="NOT_ANNOTATED_CDS"/>
    <property type="molecule type" value="Genomic_DNA"/>
</dbReference>
<evidence type="ECO:0000313" key="2">
    <source>
        <dbReference type="Proteomes" id="UP000011713"/>
    </source>
</evidence>
<evidence type="ECO:0000313" key="1">
    <source>
        <dbReference type="EnsemblProtists" id="HpaP806936"/>
    </source>
</evidence>